<evidence type="ECO:0000313" key="2">
    <source>
        <dbReference type="Proteomes" id="UP000297229"/>
    </source>
</evidence>
<comment type="caution">
    <text evidence="1">The sequence shown here is derived from an EMBL/GenBank/DDBJ whole genome shotgun (WGS) entry which is preliminary data.</text>
</comment>
<accession>A0A4Z1JTR9</accession>
<protein>
    <submittedName>
        <fullName evidence="1">Uncharacterized protein</fullName>
    </submittedName>
</protein>
<organism evidence="1 2">
    <name type="scientific">Botrytis elliptica</name>
    <dbReference type="NCBI Taxonomy" id="278938"/>
    <lineage>
        <taxon>Eukaryota</taxon>
        <taxon>Fungi</taxon>
        <taxon>Dikarya</taxon>
        <taxon>Ascomycota</taxon>
        <taxon>Pezizomycotina</taxon>
        <taxon>Leotiomycetes</taxon>
        <taxon>Helotiales</taxon>
        <taxon>Sclerotiniaceae</taxon>
        <taxon>Botrytis</taxon>
    </lineage>
</organism>
<gene>
    <name evidence="1" type="ORF">BELL_0133g00100</name>
</gene>
<dbReference type="EMBL" id="PQXM01000132">
    <property type="protein sequence ID" value="TGO76866.1"/>
    <property type="molecule type" value="Genomic_DNA"/>
</dbReference>
<sequence length="66" mass="7307">MDKNTLSSLIHVCADIDRTPFDYIAVLSLIASELRFAEGQSLSGSENREPTILLIGFVIRAIQLDE</sequence>
<evidence type="ECO:0000313" key="1">
    <source>
        <dbReference type="EMBL" id="TGO76866.1"/>
    </source>
</evidence>
<name>A0A4Z1JTR9_9HELO</name>
<reference evidence="1 2" key="1">
    <citation type="submission" date="2017-12" db="EMBL/GenBank/DDBJ databases">
        <title>Comparative genomics of Botrytis spp.</title>
        <authorList>
            <person name="Valero-Jimenez C.A."/>
            <person name="Tapia P."/>
            <person name="Veloso J."/>
            <person name="Silva-Moreno E."/>
            <person name="Staats M."/>
            <person name="Valdes J.H."/>
            <person name="Van Kan J.A.L."/>
        </authorList>
    </citation>
    <scope>NUCLEOTIDE SEQUENCE [LARGE SCALE GENOMIC DNA]</scope>
    <source>
        <strain evidence="1 2">Be9601</strain>
    </source>
</reference>
<proteinExistence type="predicted"/>
<dbReference type="Proteomes" id="UP000297229">
    <property type="component" value="Unassembled WGS sequence"/>
</dbReference>
<dbReference type="AlphaFoldDB" id="A0A4Z1JTR9"/>
<keyword evidence="2" id="KW-1185">Reference proteome</keyword>